<dbReference type="AlphaFoldDB" id="A0A5B6V541"/>
<dbReference type="OrthoDB" id="1747372at2759"/>
<sequence>MDFAGVPFPSSNHFFLSVQITHNAQHSRQHWVTELFLKNQIRGPETTVPIRQTKHKAYVTAWSDEDSSNNEDQEVVSLCLMVINDSKVTSNSSISNPYSIDK</sequence>
<evidence type="ECO:0000313" key="2">
    <source>
        <dbReference type="Proteomes" id="UP000325315"/>
    </source>
</evidence>
<accession>A0A5B6V541</accession>
<dbReference type="EMBL" id="SMMG02000008">
    <property type="protein sequence ID" value="KAA3464248.1"/>
    <property type="molecule type" value="Genomic_DNA"/>
</dbReference>
<comment type="caution">
    <text evidence="1">The sequence shown here is derived from an EMBL/GenBank/DDBJ whole genome shotgun (WGS) entry which is preliminary data.</text>
</comment>
<organism evidence="1 2">
    <name type="scientific">Gossypium australe</name>
    <dbReference type="NCBI Taxonomy" id="47621"/>
    <lineage>
        <taxon>Eukaryota</taxon>
        <taxon>Viridiplantae</taxon>
        <taxon>Streptophyta</taxon>
        <taxon>Embryophyta</taxon>
        <taxon>Tracheophyta</taxon>
        <taxon>Spermatophyta</taxon>
        <taxon>Magnoliopsida</taxon>
        <taxon>eudicotyledons</taxon>
        <taxon>Gunneridae</taxon>
        <taxon>Pentapetalae</taxon>
        <taxon>rosids</taxon>
        <taxon>malvids</taxon>
        <taxon>Malvales</taxon>
        <taxon>Malvaceae</taxon>
        <taxon>Malvoideae</taxon>
        <taxon>Gossypium</taxon>
    </lineage>
</organism>
<dbReference type="Proteomes" id="UP000325315">
    <property type="component" value="Unassembled WGS sequence"/>
</dbReference>
<name>A0A5B6V541_9ROSI</name>
<protein>
    <submittedName>
        <fullName evidence="1">UBN2 domain-containing protein</fullName>
    </submittedName>
</protein>
<gene>
    <name evidence="1" type="ORF">EPI10_008523</name>
</gene>
<reference evidence="2" key="1">
    <citation type="journal article" date="2019" name="Plant Biotechnol. J.">
        <title>Genome sequencing of the Australian wild diploid species Gossypium australe highlights disease resistance and delayed gland morphogenesis.</title>
        <authorList>
            <person name="Cai Y."/>
            <person name="Cai X."/>
            <person name="Wang Q."/>
            <person name="Wang P."/>
            <person name="Zhang Y."/>
            <person name="Cai C."/>
            <person name="Xu Y."/>
            <person name="Wang K."/>
            <person name="Zhou Z."/>
            <person name="Wang C."/>
            <person name="Geng S."/>
            <person name="Li B."/>
            <person name="Dong Q."/>
            <person name="Hou Y."/>
            <person name="Wang H."/>
            <person name="Ai P."/>
            <person name="Liu Z."/>
            <person name="Yi F."/>
            <person name="Sun M."/>
            <person name="An G."/>
            <person name="Cheng J."/>
            <person name="Zhang Y."/>
            <person name="Shi Q."/>
            <person name="Xie Y."/>
            <person name="Shi X."/>
            <person name="Chang Y."/>
            <person name="Huang F."/>
            <person name="Chen Y."/>
            <person name="Hong S."/>
            <person name="Mi L."/>
            <person name="Sun Q."/>
            <person name="Zhang L."/>
            <person name="Zhou B."/>
            <person name="Peng R."/>
            <person name="Zhang X."/>
            <person name="Liu F."/>
        </authorList>
    </citation>
    <scope>NUCLEOTIDE SEQUENCE [LARGE SCALE GENOMIC DNA]</scope>
    <source>
        <strain evidence="2">cv. PA1801</strain>
    </source>
</reference>
<evidence type="ECO:0000313" key="1">
    <source>
        <dbReference type="EMBL" id="KAA3464248.1"/>
    </source>
</evidence>
<keyword evidence="2" id="KW-1185">Reference proteome</keyword>
<proteinExistence type="predicted"/>